<proteinExistence type="predicted"/>
<dbReference type="GO" id="GO:0003677">
    <property type="term" value="F:DNA binding"/>
    <property type="evidence" value="ECO:0007669"/>
    <property type="project" value="InterPro"/>
</dbReference>
<organism evidence="1 2">
    <name type="scientific">Zooshikella ganghwensis</name>
    <dbReference type="NCBI Taxonomy" id="202772"/>
    <lineage>
        <taxon>Bacteria</taxon>
        <taxon>Pseudomonadati</taxon>
        <taxon>Pseudomonadota</taxon>
        <taxon>Gammaproteobacteria</taxon>
        <taxon>Oceanospirillales</taxon>
        <taxon>Zooshikellaceae</taxon>
        <taxon>Zooshikella</taxon>
    </lineage>
</organism>
<evidence type="ECO:0000313" key="1">
    <source>
        <dbReference type="EMBL" id="RDH41338.1"/>
    </source>
</evidence>
<name>A0A4P9VE49_9GAMM</name>
<dbReference type="AlphaFoldDB" id="A0A4P9VE49"/>
<reference evidence="1 2" key="1">
    <citation type="submission" date="2017-04" db="EMBL/GenBank/DDBJ databases">
        <title>Draft genome sequence of Zooshikella ganghwensis VG4 isolated from Red Sea sediments.</title>
        <authorList>
            <person name="Rehman Z."/>
            <person name="Alam I."/>
            <person name="Kamau A."/>
            <person name="Bajic V."/>
            <person name="Leiknes T."/>
        </authorList>
    </citation>
    <scope>NUCLEOTIDE SEQUENCE [LARGE SCALE GENOMIC DNA]</scope>
    <source>
        <strain evidence="1 2">VG4</strain>
    </source>
</reference>
<dbReference type="Proteomes" id="UP000257039">
    <property type="component" value="Unassembled WGS sequence"/>
</dbReference>
<comment type="caution">
    <text evidence="1">The sequence shown here is derived from an EMBL/GenBank/DDBJ whole genome shotgun (WGS) entry which is preliminary data.</text>
</comment>
<accession>A0A4P9VE49</accession>
<keyword evidence="2" id="KW-1185">Reference proteome</keyword>
<dbReference type="EMBL" id="NDXW01000010">
    <property type="protein sequence ID" value="RDH41338.1"/>
    <property type="molecule type" value="Genomic_DNA"/>
</dbReference>
<evidence type="ECO:0000313" key="2">
    <source>
        <dbReference type="Proteomes" id="UP000257039"/>
    </source>
</evidence>
<dbReference type="InterPro" id="IPR010982">
    <property type="entry name" value="Lambda_DNA-bd_dom_sf"/>
</dbReference>
<dbReference type="RefSeq" id="WP_094789965.1">
    <property type="nucleotide sequence ID" value="NZ_NDXW01000010.1"/>
</dbReference>
<gene>
    <name evidence="1" type="ORF">B9G39_29145</name>
</gene>
<sequence length="150" mass="16789">MKNNLEPTQIIDGLKDYLGLKNDAALASALNINQNSITQYKRTTGGTIQNKMLQLLLSNATKPLVVDECNIKTTSGIKLKVQLLQTQRFDNKYTQSLLVTGSDFYAQSYHPELCISKIGQEILLFLDCIRLSVHPNCTDALQELLSLMEK</sequence>
<protein>
    <submittedName>
        <fullName evidence="1">Uncharacterized protein</fullName>
    </submittedName>
</protein>
<dbReference type="Gene3D" id="1.10.260.40">
    <property type="entry name" value="lambda repressor-like DNA-binding domains"/>
    <property type="match status" value="1"/>
</dbReference>